<evidence type="ECO:0000313" key="3">
    <source>
        <dbReference type="Proteomes" id="UP001166571"/>
    </source>
</evidence>
<evidence type="ECO:0000313" key="2">
    <source>
        <dbReference type="EMBL" id="MBY4638032.1"/>
    </source>
</evidence>
<proteinExistence type="predicted"/>
<sequence length="320" mass="36726">MTYFCYIDESGTPELPGTSTHFVLVGVAIPIGKWDEADSAISAVLHRYDLVSAEIHTAWMLRKYPEQIKIANFEKLNWEQRKSAVDRYRAGELIRLQKTNHKAHRQAKKNFAHTAAYVHLSYDERKKLIEDIAEVFSKWDFAFLFAEAIDKLHMDPQKTGRSVSEQAFEQLVTRFETFLAKDCPSECLGVLIHDNNETVARKHTELMRHFHKDGTLWSSIGRIAETPLFVDSRLTRMVQVADLCSYAIRRYVENSEEALFGKIFKRAHSFNGKAVGVRHFTGSCECGICKNHRNAKAFRRRPRNQTAAKPPTAKRVNPAQ</sequence>
<accession>A0ABS7MG87</accession>
<dbReference type="EMBL" id="JAILXK010000002">
    <property type="protein sequence ID" value="MBY4638032.1"/>
    <property type="molecule type" value="Genomic_DNA"/>
</dbReference>
<dbReference type="RefSeq" id="WP_222137085.1">
    <property type="nucleotide sequence ID" value="NZ_JAILXK010000002.1"/>
</dbReference>
<name>A0ABS7MG87_9SPHN</name>
<protein>
    <submittedName>
        <fullName evidence="2">DUF3800 domain-containing protein</fullName>
    </submittedName>
</protein>
<feature type="region of interest" description="Disordered" evidence="1">
    <location>
        <begin position="297"/>
        <end position="320"/>
    </location>
</feature>
<dbReference type="Pfam" id="PF12686">
    <property type="entry name" value="DUF3800"/>
    <property type="match status" value="1"/>
</dbReference>
<gene>
    <name evidence="2" type="ORF">K5P26_12860</name>
</gene>
<dbReference type="Proteomes" id="UP001166571">
    <property type="component" value="Unassembled WGS sequence"/>
</dbReference>
<organism evidence="2 3">
    <name type="scientific">Sphingopyxis jiangsuensis</name>
    <dbReference type="NCBI Taxonomy" id="2871171"/>
    <lineage>
        <taxon>Bacteria</taxon>
        <taxon>Pseudomonadati</taxon>
        <taxon>Pseudomonadota</taxon>
        <taxon>Alphaproteobacteria</taxon>
        <taxon>Sphingomonadales</taxon>
        <taxon>Sphingomonadaceae</taxon>
        <taxon>Sphingopyxis</taxon>
    </lineage>
</organism>
<comment type="caution">
    <text evidence="2">The sequence shown here is derived from an EMBL/GenBank/DDBJ whole genome shotgun (WGS) entry which is preliminary data.</text>
</comment>
<reference evidence="2" key="1">
    <citation type="submission" date="2021-08" db="EMBL/GenBank/DDBJ databases">
        <title>Sphingopyxis panaciterrulae sp. nov., isolated from the surface water of the Yellow Sea.</title>
        <authorList>
            <person name="Gao Z."/>
            <person name="Zhang D."/>
            <person name="Zhang A."/>
        </authorList>
    </citation>
    <scope>NUCLEOTIDE SEQUENCE</scope>
    <source>
        <strain evidence="2">XHP0097</strain>
    </source>
</reference>
<dbReference type="InterPro" id="IPR024524">
    <property type="entry name" value="DUF3800"/>
</dbReference>
<evidence type="ECO:0000256" key="1">
    <source>
        <dbReference type="SAM" id="MobiDB-lite"/>
    </source>
</evidence>
<keyword evidence="3" id="KW-1185">Reference proteome</keyword>